<evidence type="ECO:0000313" key="4">
    <source>
        <dbReference type="EMBL" id="JAG50788.1"/>
    </source>
</evidence>
<keyword evidence="2" id="KW-0812">Transmembrane</keyword>
<gene>
    <name evidence="3" type="ORF">CM83_1173</name>
</gene>
<feature type="compositionally biased region" description="Acidic residues" evidence="1">
    <location>
        <begin position="105"/>
        <end position="121"/>
    </location>
</feature>
<feature type="region of interest" description="Disordered" evidence="1">
    <location>
        <begin position="235"/>
        <end position="268"/>
    </location>
</feature>
<organism evidence="3">
    <name type="scientific">Lygus hesperus</name>
    <name type="common">Western plant bug</name>
    <dbReference type="NCBI Taxonomy" id="30085"/>
    <lineage>
        <taxon>Eukaryota</taxon>
        <taxon>Metazoa</taxon>
        <taxon>Ecdysozoa</taxon>
        <taxon>Arthropoda</taxon>
        <taxon>Hexapoda</taxon>
        <taxon>Insecta</taxon>
        <taxon>Pterygota</taxon>
        <taxon>Neoptera</taxon>
        <taxon>Paraneoptera</taxon>
        <taxon>Hemiptera</taxon>
        <taxon>Heteroptera</taxon>
        <taxon>Panheteroptera</taxon>
        <taxon>Cimicomorpha</taxon>
        <taxon>Miridae</taxon>
        <taxon>Mirini</taxon>
        <taxon>Lygus</taxon>
    </lineage>
</organism>
<dbReference type="EMBL" id="GBHO01039069">
    <property type="protein sequence ID" value="JAG04535.1"/>
    <property type="molecule type" value="Transcribed_RNA"/>
</dbReference>
<reference evidence="3" key="2">
    <citation type="submission" date="2014-07" db="EMBL/GenBank/DDBJ databases">
        <authorList>
            <person name="Hull J."/>
        </authorList>
    </citation>
    <scope>NUCLEOTIDE SEQUENCE</scope>
</reference>
<accession>A0A0A9WI43</accession>
<dbReference type="EMBL" id="GBRD01015038">
    <property type="protein sequence ID" value="JAG50788.1"/>
    <property type="molecule type" value="Transcribed_RNA"/>
</dbReference>
<proteinExistence type="predicted"/>
<feature type="compositionally biased region" description="Acidic residues" evidence="1">
    <location>
        <begin position="84"/>
        <end position="97"/>
    </location>
</feature>
<feature type="compositionally biased region" description="Polar residues" evidence="1">
    <location>
        <begin position="411"/>
        <end position="426"/>
    </location>
</feature>
<evidence type="ECO:0000313" key="3">
    <source>
        <dbReference type="EMBL" id="JAG04535.1"/>
    </source>
</evidence>
<feature type="compositionally biased region" description="Polar residues" evidence="1">
    <location>
        <begin position="516"/>
        <end position="527"/>
    </location>
</feature>
<evidence type="ECO:0000256" key="2">
    <source>
        <dbReference type="SAM" id="Phobius"/>
    </source>
</evidence>
<protein>
    <submittedName>
        <fullName evidence="3">Uncharacterized protein</fullName>
    </submittedName>
</protein>
<keyword evidence="2" id="KW-0472">Membrane</keyword>
<feature type="compositionally biased region" description="Low complexity" evidence="1">
    <location>
        <begin position="463"/>
        <end position="479"/>
    </location>
</feature>
<keyword evidence="2" id="KW-1133">Transmembrane helix</keyword>
<reference evidence="4" key="3">
    <citation type="submission" date="2014-09" db="EMBL/GenBank/DDBJ databases">
        <authorList>
            <person name="Magalhaes I.L.F."/>
            <person name="Oliveira U."/>
            <person name="Santos F.R."/>
            <person name="Vidigal T.H.D.A."/>
            <person name="Brescovit A.D."/>
            <person name="Santos A.J."/>
        </authorList>
    </citation>
    <scope>NUCLEOTIDE SEQUENCE</scope>
</reference>
<name>A0A0A9WI43_LYGHE</name>
<evidence type="ECO:0000256" key="1">
    <source>
        <dbReference type="SAM" id="MobiDB-lite"/>
    </source>
</evidence>
<reference evidence="3" key="1">
    <citation type="journal article" date="2014" name="PLoS ONE">
        <title>Transcriptome-Based Identification of ABC Transporters in the Western Tarnished Plant Bug Lygus hesperus.</title>
        <authorList>
            <person name="Hull J.J."/>
            <person name="Chaney K."/>
            <person name="Geib S.M."/>
            <person name="Fabrick J.A."/>
            <person name="Brent C.S."/>
            <person name="Walsh D."/>
            <person name="Lavine L.C."/>
        </authorList>
    </citation>
    <scope>NUCLEOTIDE SEQUENCE</scope>
</reference>
<dbReference type="SUPFAM" id="SSF50494">
    <property type="entry name" value="Trypsin-like serine proteases"/>
    <property type="match status" value="1"/>
</dbReference>
<feature type="region of interest" description="Disordered" evidence="1">
    <location>
        <begin position="53"/>
        <end position="133"/>
    </location>
</feature>
<dbReference type="InterPro" id="IPR009003">
    <property type="entry name" value="Peptidase_S1_PA"/>
</dbReference>
<feature type="transmembrane region" description="Helical" evidence="2">
    <location>
        <begin position="657"/>
        <end position="678"/>
    </location>
</feature>
<sequence length="680" mass="71691">MMSMKQGDCWTETWVMKETGSDLTDTKTIKPSPEFTDITRAAGGTITEFVDTKVPSKAGPIGPVNATTAEKPSGDGSGMTEQEFTNEEASGDTTENDTEGHSGDEATEESQESIEESGEIEEATKGNEETSISVNKTSIMVDEHTQPTQTRIISVNMTTVGTPVPQKAENITTLPNVTTTEMKNVTAERGASNVTALAGNDTLVVKTDEVKTNVVKTNATANATSPDGDIAAVNSSSAGGGPKAAVPDSNSTGIGAQAPKISAPAMKSRRRKDIQLHEKLEQKGNPKFTVRKRQAPANTAPLVAGSNVTAVSANTSMAAVPPVGVNGTGVGKTNASSAESPPVASNGTNEMSNATTISQLLTTHFNTTVKAPVTRTQPPIKVVANASVENQQTVPTNSVKPGTVPVVNQTSATALPITKGQNATDKGNSDLRRKGTITTEELEEYTSVEEQESSDEKDETTDPESGSASDGSSEGSSEDYPTEKEFSEEETASILTGDKDGTVAFTEQPPEKVTRLSGTLPSESTPGSEPPAILDKNQPQRVGHLPVTFLDWKECESLVCPDPSITCDSDQMDTKWCLNSGKPGIRLCTVDTGAPVYCKSSMVAIMSNVNLDCPKTMTKGVALGLDGAFEYIKSTMGMPDFQKKVPPVSPVKERKSIALRIYVPFTMPILTGLILALLHL</sequence>
<feature type="region of interest" description="Disordered" evidence="1">
    <location>
        <begin position="411"/>
        <end position="537"/>
    </location>
</feature>
<dbReference type="AlphaFoldDB" id="A0A0A9WI43"/>
<feature type="compositionally biased region" description="Acidic residues" evidence="1">
    <location>
        <begin position="440"/>
        <end position="462"/>
    </location>
</feature>